<gene>
    <name evidence="2" type="ORF">PILCRDRAFT_7319</name>
</gene>
<evidence type="ECO:0000313" key="2">
    <source>
        <dbReference type="EMBL" id="KIM83399.1"/>
    </source>
</evidence>
<feature type="compositionally biased region" description="Polar residues" evidence="1">
    <location>
        <begin position="1"/>
        <end position="21"/>
    </location>
</feature>
<evidence type="ECO:0000256" key="1">
    <source>
        <dbReference type="SAM" id="MobiDB-lite"/>
    </source>
</evidence>
<dbReference type="HOGENOM" id="CLU_1540643_0_0_1"/>
<reference evidence="2 3" key="1">
    <citation type="submission" date="2014-04" db="EMBL/GenBank/DDBJ databases">
        <authorList>
            <consortium name="DOE Joint Genome Institute"/>
            <person name="Kuo A."/>
            <person name="Tarkka M."/>
            <person name="Buscot F."/>
            <person name="Kohler A."/>
            <person name="Nagy L.G."/>
            <person name="Floudas D."/>
            <person name="Copeland A."/>
            <person name="Barry K.W."/>
            <person name="Cichocki N."/>
            <person name="Veneault-Fourrey C."/>
            <person name="LaButti K."/>
            <person name="Lindquist E.A."/>
            <person name="Lipzen A."/>
            <person name="Lundell T."/>
            <person name="Morin E."/>
            <person name="Murat C."/>
            <person name="Sun H."/>
            <person name="Tunlid A."/>
            <person name="Henrissat B."/>
            <person name="Grigoriev I.V."/>
            <person name="Hibbett D.S."/>
            <person name="Martin F."/>
            <person name="Nordberg H.P."/>
            <person name="Cantor M.N."/>
            <person name="Hua S.X."/>
        </authorList>
    </citation>
    <scope>NUCLEOTIDE SEQUENCE [LARGE SCALE GENOMIC DNA]</scope>
    <source>
        <strain evidence="2 3">F 1598</strain>
    </source>
</reference>
<reference evidence="3" key="2">
    <citation type="submission" date="2015-01" db="EMBL/GenBank/DDBJ databases">
        <title>Evolutionary Origins and Diversification of the Mycorrhizal Mutualists.</title>
        <authorList>
            <consortium name="DOE Joint Genome Institute"/>
            <consortium name="Mycorrhizal Genomics Consortium"/>
            <person name="Kohler A."/>
            <person name="Kuo A."/>
            <person name="Nagy L.G."/>
            <person name="Floudas D."/>
            <person name="Copeland A."/>
            <person name="Barry K.W."/>
            <person name="Cichocki N."/>
            <person name="Veneault-Fourrey C."/>
            <person name="LaButti K."/>
            <person name="Lindquist E.A."/>
            <person name="Lipzen A."/>
            <person name="Lundell T."/>
            <person name="Morin E."/>
            <person name="Murat C."/>
            <person name="Riley R."/>
            <person name="Ohm R."/>
            <person name="Sun H."/>
            <person name="Tunlid A."/>
            <person name="Henrissat B."/>
            <person name="Grigoriev I.V."/>
            <person name="Hibbett D.S."/>
            <person name="Martin F."/>
        </authorList>
    </citation>
    <scope>NUCLEOTIDE SEQUENCE [LARGE SCALE GENOMIC DNA]</scope>
    <source>
        <strain evidence="3">F 1598</strain>
    </source>
</reference>
<protein>
    <submittedName>
        <fullName evidence="2">Uncharacterized protein</fullName>
    </submittedName>
</protein>
<dbReference type="OrthoDB" id="3793816at2759"/>
<dbReference type="EMBL" id="KN832991">
    <property type="protein sequence ID" value="KIM83399.1"/>
    <property type="molecule type" value="Genomic_DNA"/>
</dbReference>
<accession>A0A0C3FVB4</accession>
<name>A0A0C3FVB4_PILCF</name>
<feature type="region of interest" description="Disordered" evidence="1">
    <location>
        <begin position="1"/>
        <end position="25"/>
    </location>
</feature>
<organism evidence="2 3">
    <name type="scientific">Piloderma croceum (strain F 1598)</name>
    <dbReference type="NCBI Taxonomy" id="765440"/>
    <lineage>
        <taxon>Eukaryota</taxon>
        <taxon>Fungi</taxon>
        <taxon>Dikarya</taxon>
        <taxon>Basidiomycota</taxon>
        <taxon>Agaricomycotina</taxon>
        <taxon>Agaricomycetes</taxon>
        <taxon>Agaricomycetidae</taxon>
        <taxon>Atheliales</taxon>
        <taxon>Atheliaceae</taxon>
        <taxon>Piloderma</taxon>
    </lineage>
</organism>
<dbReference type="Proteomes" id="UP000054166">
    <property type="component" value="Unassembled WGS sequence"/>
</dbReference>
<keyword evidence="3" id="KW-1185">Reference proteome</keyword>
<evidence type="ECO:0000313" key="3">
    <source>
        <dbReference type="Proteomes" id="UP000054166"/>
    </source>
</evidence>
<dbReference type="AlphaFoldDB" id="A0A0C3FVB4"/>
<proteinExistence type="predicted"/>
<dbReference type="InParanoid" id="A0A0C3FVB4"/>
<sequence>MSTAVSAEASNPSSSDATDGTNDPERRIYVFGVPTREMGNCGIEYALHRKGNNWYIVYPRAYGMAASRWVACLNNPQSTDPVSTAPPASLPHLNHRLWYNSDGITLDDLLKAKPMYTDTNQPLVKVTGMSRTEKKREFGSQSGVCIVESGRLAAVPPDLRKSAKMETTRCTGVG</sequence>